<proteinExistence type="predicted"/>
<dbReference type="RefSeq" id="WP_119423136.1">
    <property type="nucleotide sequence ID" value="NZ_QQXK01000001.1"/>
</dbReference>
<keyword evidence="1" id="KW-0472">Membrane</keyword>
<feature type="transmembrane region" description="Helical" evidence="1">
    <location>
        <begin position="105"/>
        <end position="124"/>
    </location>
</feature>
<organism evidence="3 4">
    <name type="scientific">Galactobacter valiniphilus</name>
    <dbReference type="NCBI Taxonomy" id="2676122"/>
    <lineage>
        <taxon>Bacteria</taxon>
        <taxon>Bacillati</taxon>
        <taxon>Actinomycetota</taxon>
        <taxon>Actinomycetes</taxon>
        <taxon>Micrococcales</taxon>
        <taxon>Micrococcaceae</taxon>
        <taxon>Galactobacter</taxon>
    </lineage>
</organism>
<feature type="transmembrane region" description="Helical" evidence="1">
    <location>
        <begin position="25"/>
        <end position="46"/>
    </location>
</feature>
<evidence type="ECO:0000313" key="3">
    <source>
        <dbReference type="EMBL" id="RII43710.1"/>
    </source>
</evidence>
<feature type="transmembrane region" description="Helical" evidence="1">
    <location>
        <begin position="276"/>
        <end position="296"/>
    </location>
</feature>
<dbReference type="EMBL" id="QQXK01000001">
    <property type="protein sequence ID" value="RII43710.1"/>
    <property type="molecule type" value="Genomic_DNA"/>
</dbReference>
<feature type="transmembrane region" description="Helical" evidence="1">
    <location>
        <begin position="242"/>
        <end position="264"/>
    </location>
</feature>
<feature type="transmembrane region" description="Helical" evidence="1">
    <location>
        <begin position="144"/>
        <end position="163"/>
    </location>
</feature>
<feature type="domain" description="Phosphatidic acid phosphatase type 2/haloperoxidase" evidence="2">
    <location>
        <begin position="106"/>
        <end position="212"/>
    </location>
</feature>
<dbReference type="Proteomes" id="UP000265419">
    <property type="component" value="Unassembled WGS sequence"/>
</dbReference>
<comment type="caution">
    <text evidence="3">The sequence shown here is derived from an EMBL/GenBank/DDBJ whole genome shotgun (WGS) entry which is preliminary data.</text>
</comment>
<keyword evidence="4" id="KW-1185">Reference proteome</keyword>
<evidence type="ECO:0000313" key="4">
    <source>
        <dbReference type="Proteomes" id="UP000265419"/>
    </source>
</evidence>
<feature type="transmembrane region" description="Helical" evidence="1">
    <location>
        <begin position="197"/>
        <end position="221"/>
    </location>
</feature>
<dbReference type="Pfam" id="PF01569">
    <property type="entry name" value="PAP2"/>
    <property type="match status" value="1"/>
</dbReference>
<protein>
    <submittedName>
        <fullName evidence="3">Phosphatase PAP2 family protein</fullName>
    </submittedName>
</protein>
<sequence length="306" mass="30839">MVSPALPALGPAGTRGGGLQRATPALPILGLFAVAAAFAFVFWAFVMTVRGQWVDEQALVDAQRFLTADTAQAASLSWLNQLPEVVGLACAAGLVICAVVRRDVVVPLLAALAAGLAMIATQLLKHGLLSRPDLGVSEAWGNSFPSGHTTVAAAATVALVLAAPARARAVLAFLGAVASAATGAATVIMGWHRPSDVVGAFLVAAFCSLLGALAIGGVQAFRARLSPAPRPVRPPAGGWVSWLLPVLGAVAVVAAAVISAPGVAIAGQGGTDDPGLYVGAGLLFIAGAALIVFPLMELTSRRWLRG</sequence>
<dbReference type="Gene3D" id="1.20.144.10">
    <property type="entry name" value="Phosphatidic acid phosphatase type 2/haloperoxidase"/>
    <property type="match status" value="1"/>
</dbReference>
<dbReference type="InterPro" id="IPR000326">
    <property type="entry name" value="PAP2/HPO"/>
</dbReference>
<feature type="transmembrane region" description="Helical" evidence="1">
    <location>
        <begin position="170"/>
        <end position="191"/>
    </location>
</feature>
<dbReference type="AlphaFoldDB" id="A0A399JFF5"/>
<evidence type="ECO:0000259" key="2">
    <source>
        <dbReference type="SMART" id="SM00014"/>
    </source>
</evidence>
<dbReference type="SMART" id="SM00014">
    <property type="entry name" value="acidPPc"/>
    <property type="match status" value="1"/>
</dbReference>
<accession>A0A399JFF5</accession>
<reference evidence="3 4" key="1">
    <citation type="submission" date="2018-07" db="EMBL/GenBank/DDBJ databases">
        <title>Arthrobacter sp. nov., isolated from raw cow's milk with high bacterial count.</title>
        <authorList>
            <person name="Hahne J."/>
            <person name="Isele D."/>
            <person name="Lipski A."/>
        </authorList>
    </citation>
    <scope>NUCLEOTIDE SEQUENCE [LARGE SCALE GENOMIC DNA]</scope>
    <source>
        <strain evidence="3 4">JZ R-35</strain>
    </source>
</reference>
<gene>
    <name evidence="3" type="ORF">DWB68_00270</name>
</gene>
<evidence type="ECO:0000256" key="1">
    <source>
        <dbReference type="SAM" id="Phobius"/>
    </source>
</evidence>
<dbReference type="InterPro" id="IPR036938">
    <property type="entry name" value="PAP2/HPO_sf"/>
</dbReference>
<keyword evidence="1" id="KW-0812">Transmembrane</keyword>
<dbReference type="SUPFAM" id="SSF48317">
    <property type="entry name" value="Acid phosphatase/Vanadium-dependent haloperoxidase"/>
    <property type="match status" value="1"/>
</dbReference>
<name>A0A399JFF5_9MICC</name>
<keyword evidence="1" id="KW-1133">Transmembrane helix</keyword>